<evidence type="ECO:0000256" key="1">
    <source>
        <dbReference type="SAM" id="MobiDB-lite"/>
    </source>
</evidence>
<comment type="caution">
    <text evidence="2">The sequence shown here is derived from an EMBL/GenBank/DDBJ whole genome shotgun (WGS) entry which is preliminary data.</text>
</comment>
<feature type="region of interest" description="Disordered" evidence="1">
    <location>
        <begin position="38"/>
        <end position="96"/>
    </location>
</feature>
<dbReference type="Proteomes" id="UP000266841">
    <property type="component" value="Unassembled WGS sequence"/>
</dbReference>
<feature type="compositionally biased region" description="Basic and acidic residues" evidence="1">
    <location>
        <begin position="56"/>
        <end position="70"/>
    </location>
</feature>
<name>K0RSZ5_THAOC</name>
<reference evidence="2 3" key="1">
    <citation type="journal article" date="2012" name="Genome Biol.">
        <title>Genome and low-iron response of an oceanic diatom adapted to chronic iron limitation.</title>
        <authorList>
            <person name="Lommer M."/>
            <person name="Specht M."/>
            <person name="Roy A.S."/>
            <person name="Kraemer L."/>
            <person name="Andreson R."/>
            <person name="Gutowska M.A."/>
            <person name="Wolf J."/>
            <person name="Bergner S.V."/>
            <person name="Schilhabel M.B."/>
            <person name="Klostermeier U.C."/>
            <person name="Beiko R.G."/>
            <person name="Rosenstiel P."/>
            <person name="Hippler M."/>
            <person name="Laroche J."/>
        </authorList>
    </citation>
    <scope>NUCLEOTIDE SEQUENCE [LARGE SCALE GENOMIC DNA]</scope>
    <source>
        <strain evidence="2 3">CCMP1005</strain>
    </source>
</reference>
<sequence>MCSQEKAAVLQPETPLSSILGSHNDLKAAVRVASFLARFSRPPTHRQGNSRSGGNDAERKESARAQESRQEGGGSDSGLEIAVGANNTPRQQQRREQQHHFFFLRAHAGCPPQNPARGPDGLFHELPCGRRILRHGDTDHPRSSGVMLPVIVAFSKSSGGGERAISGERFAAAIRSECFPP</sequence>
<dbReference type="EMBL" id="AGNL01029987">
    <property type="protein sequence ID" value="EJK56968.1"/>
    <property type="molecule type" value="Genomic_DNA"/>
</dbReference>
<keyword evidence="3" id="KW-1185">Reference proteome</keyword>
<feature type="region of interest" description="Disordered" evidence="1">
    <location>
        <begin position="1"/>
        <end position="20"/>
    </location>
</feature>
<evidence type="ECO:0000313" key="2">
    <source>
        <dbReference type="EMBL" id="EJK56968.1"/>
    </source>
</evidence>
<evidence type="ECO:0000313" key="3">
    <source>
        <dbReference type="Proteomes" id="UP000266841"/>
    </source>
</evidence>
<organism evidence="2 3">
    <name type="scientific">Thalassiosira oceanica</name>
    <name type="common">Marine diatom</name>
    <dbReference type="NCBI Taxonomy" id="159749"/>
    <lineage>
        <taxon>Eukaryota</taxon>
        <taxon>Sar</taxon>
        <taxon>Stramenopiles</taxon>
        <taxon>Ochrophyta</taxon>
        <taxon>Bacillariophyta</taxon>
        <taxon>Coscinodiscophyceae</taxon>
        <taxon>Thalassiosirophycidae</taxon>
        <taxon>Thalassiosirales</taxon>
        <taxon>Thalassiosiraceae</taxon>
        <taxon>Thalassiosira</taxon>
    </lineage>
</organism>
<proteinExistence type="predicted"/>
<protein>
    <submittedName>
        <fullName evidence="2">Uncharacterized protein</fullName>
    </submittedName>
</protein>
<accession>K0RSZ5</accession>
<dbReference type="AlphaFoldDB" id="K0RSZ5"/>
<gene>
    <name evidence="2" type="ORF">THAOC_23041</name>
</gene>